<accession>A0A2N9IQD2</accession>
<dbReference type="PANTHER" id="PTHR48475:SF2">
    <property type="entry name" value="RIBONUCLEASE H"/>
    <property type="match status" value="1"/>
</dbReference>
<dbReference type="InterPro" id="IPR021109">
    <property type="entry name" value="Peptidase_aspartic_dom_sf"/>
</dbReference>
<keyword evidence="1" id="KW-0175">Coiled coil</keyword>
<dbReference type="InterPro" id="IPR012337">
    <property type="entry name" value="RNaseH-like_sf"/>
</dbReference>
<feature type="compositionally biased region" description="Basic residues" evidence="2">
    <location>
        <begin position="104"/>
        <end position="113"/>
    </location>
</feature>
<dbReference type="PANTHER" id="PTHR48475">
    <property type="entry name" value="RIBONUCLEASE H"/>
    <property type="match status" value="1"/>
</dbReference>
<dbReference type="CDD" id="cd01647">
    <property type="entry name" value="RT_LTR"/>
    <property type="match status" value="1"/>
</dbReference>
<organism evidence="4">
    <name type="scientific">Fagus sylvatica</name>
    <name type="common">Beechnut</name>
    <dbReference type="NCBI Taxonomy" id="28930"/>
    <lineage>
        <taxon>Eukaryota</taxon>
        <taxon>Viridiplantae</taxon>
        <taxon>Streptophyta</taxon>
        <taxon>Embryophyta</taxon>
        <taxon>Tracheophyta</taxon>
        <taxon>Spermatophyta</taxon>
        <taxon>Magnoliopsida</taxon>
        <taxon>eudicotyledons</taxon>
        <taxon>Gunneridae</taxon>
        <taxon>Pentapetalae</taxon>
        <taxon>rosids</taxon>
        <taxon>fabids</taxon>
        <taxon>Fagales</taxon>
        <taxon>Fagaceae</taxon>
        <taxon>Fagus</taxon>
    </lineage>
</organism>
<reference evidence="4" key="1">
    <citation type="submission" date="2018-02" db="EMBL/GenBank/DDBJ databases">
        <authorList>
            <person name="Cohen D.B."/>
            <person name="Kent A.D."/>
        </authorList>
    </citation>
    <scope>NUCLEOTIDE SEQUENCE</scope>
</reference>
<dbReference type="InterPro" id="IPR043128">
    <property type="entry name" value="Rev_trsase/Diguanyl_cyclase"/>
</dbReference>
<dbReference type="SUPFAM" id="SSF53098">
    <property type="entry name" value="Ribonuclease H-like"/>
    <property type="match status" value="1"/>
</dbReference>
<dbReference type="SUPFAM" id="SSF56672">
    <property type="entry name" value="DNA/RNA polymerases"/>
    <property type="match status" value="1"/>
</dbReference>
<dbReference type="CDD" id="cd00303">
    <property type="entry name" value="retropepsin_like"/>
    <property type="match status" value="1"/>
</dbReference>
<dbReference type="GO" id="GO:0003676">
    <property type="term" value="F:nucleic acid binding"/>
    <property type="evidence" value="ECO:0007669"/>
    <property type="project" value="InterPro"/>
</dbReference>
<feature type="domain" description="Integrase catalytic" evidence="3">
    <location>
        <begin position="1194"/>
        <end position="1363"/>
    </location>
</feature>
<gene>
    <name evidence="4" type="ORF">FSB_LOCUS55609</name>
</gene>
<feature type="coiled-coil region" evidence="1">
    <location>
        <begin position="1386"/>
        <end position="1413"/>
    </location>
</feature>
<dbReference type="EMBL" id="OIVN01006204">
    <property type="protein sequence ID" value="SPD27727.1"/>
    <property type="molecule type" value="Genomic_DNA"/>
</dbReference>
<dbReference type="InterPro" id="IPR000477">
    <property type="entry name" value="RT_dom"/>
</dbReference>
<dbReference type="InterPro" id="IPR036397">
    <property type="entry name" value="RNaseH_sf"/>
</dbReference>
<proteinExistence type="predicted"/>
<dbReference type="Gene3D" id="1.10.340.70">
    <property type="match status" value="1"/>
</dbReference>
<dbReference type="InterPro" id="IPR005162">
    <property type="entry name" value="Retrotrans_gag_dom"/>
</dbReference>
<protein>
    <recommendedName>
        <fullName evidence="3">Integrase catalytic domain-containing protein</fullName>
    </recommendedName>
</protein>
<dbReference type="Pfam" id="PF03732">
    <property type="entry name" value="Retrotrans_gag"/>
    <property type="match status" value="1"/>
</dbReference>
<dbReference type="InterPro" id="IPR043502">
    <property type="entry name" value="DNA/RNA_pol_sf"/>
</dbReference>
<dbReference type="InterPro" id="IPR041588">
    <property type="entry name" value="Integrase_H2C2"/>
</dbReference>
<dbReference type="Gene3D" id="3.30.70.270">
    <property type="match status" value="1"/>
</dbReference>
<sequence length="1468" mass="165458">MSGIPSSSRRHRSVPQESTDSTQKVSSGTSYRPSQHTETSYETTDGAAAGETSVMAPLQHTDPNDGSVRRADQGATSKKLGSHKSGRENQGARSQSPAKERPRNRVNASKRRNLGHDSRCEDFFETSCSQSEPRSLTLQPTRRQPLESGGHSRTRPPLHVGKVALRWFNQLGRKTINSWIKMAKAFVARFISNSRKTKEMDALLTMKLQSNETIKEYSTRFWETYNDIDRLASIFYQAPAPIVAKLMHKIDQFIRVEEDGGGTTSVQTDTQPKVITPKPSARSNLAVKSLSGPTDFAAPSFQAFETVFKEPIYKLIEKIKREPFFVWPPKLIENPDLKDVKLYCNYHKDTGHMSENCHKLKVHLEHLATTGHLDQYIDTKLTKKKGPGITAGQPNSSGTVAAGVIHVIHDPLCSIASTRSYRSQMQKVAHLRRSFSVIKSVHPAPICSVSGGVMEQVISFLDNDLKDIQLPHNDQLVVTLRIGNYDVERVLIDQRSFAEVMYQDLYTKLGMGEAELSSFTSPIFGFLREPVLPLGKAVLLVLASPVNLQTEFIVVKASSPYNAIMGRDWLYRMRAIPSTLHQKLRFPTKDGIMELSGDQVTAKQYREQLLQILINNRDVFAWSVYDAPGVSPKLACHSLNIRSEHRPIVQKRRKLAPERATTVLEEVERLLASGAIREVQYPVWLSNTVVVKKKNGKWRVCIDFTDLNKACPKDPFPLPRIDQLVNSASGHARLSFLDAFQGYDQIPMNAADQDKTAFITPRGTYCYKMMPFGLKNAGATYQRMVTKMFGHMIGRIVEVYIDNMLVKSLREENHVADLLQVIKTYLSTPPCLSIPNPGESLFLYLAVSDHAVSAVLVRELGQEQKPVFFVSKAIDETELRYLPLEKAALEYKSRTAIKGQVLAEFLAEFQYDPNNPSLIISAEAQLVLVTGRWDLFVDGASNSKGLRAGVVLVSPEGLVLEQAVRLKFSASNNEAENMKHCSSVSEQQKDLVLAISRDKRMSASAYLAVVQFLLAKFKSIHVAQIGREHNSHADILAKLATALESDIQQSVCIETLDRPSFQNQGIPICSISNQPSWMDPILSYLMDNKLPEDRKEAKMIKRKAPKYWVSKEGLLYRRSFTGPYLLCVHPEKIQNFLFEIHEGICGSHTGGRSLAHRAISQGYWWPYMQADTLKYVRECDKCQRFAPMIHQPARELNPLSSPWPLKLHSDKWGLDIVGPLPRAPGNKKFLITATDYFTKWIEAEPLSNIRDVDAKRFFWKNVITRFGIPWAAISDNGTQFESRLFKGFCSDLGLKNFFSSPGYPQSNGQAEASNKIILNGIKKKLEEAKGKWVEELPSVLWTHRTTTRKSTGETPFTLAYGVEAVIPLEVSIPTTRTTDFAVETNKDNLRKDLDLLEERRDLAIVRLASYQQRIKREHDKNINHRVFRIGDLVLRKVMANTRRPNEGKLGPNWEGPYKVVSLGWSRIL</sequence>
<dbReference type="PROSITE" id="PS50994">
    <property type="entry name" value="INTEGRASE"/>
    <property type="match status" value="1"/>
</dbReference>
<dbReference type="Pfam" id="PF00078">
    <property type="entry name" value="RVT_1"/>
    <property type="match status" value="1"/>
</dbReference>
<evidence type="ECO:0000256" key="1">
    <source>
        <dbReference type="SAM" id="Coils"/>
    </source>
</evidence>
<dbReference type="Gene3D" id="2.40.70.10">
    <property type="entry name" value="Acid Proteases"/>
    <property type="match status" value="1"/>
</dbReference>
<evidence type="ECO:0000259" key="3">
    <source>
        <dbReference type="PROSITE" id="PS50994"/>
    </source>
</evidence>
<feature type="region of interest" description="Disordered" evidence="2">
    <location>
        <begin position="1"/>
        <end position="157"/>
    </location>
</feature>
<dbReference type="Gene3D" id="3.10.10.10">
    <property type="entry name" value="HIV Type 1 Reverse Transcriptase, subunit A, domain 1"/>
    <property type="match status" value="1"/>
</dbReference>
<dbReference type="InterPro" id="IPR001584">
    <property type="entry name" value="Integrase_cat-core"/>
</dbReference>
<dbReference type="Pfam" id="PF00665">
    <property type="entry name" value="rve"/>
    <property type="match status" value="1"/>
</dbReference>
<feature type="compositionally biased region" description="Polar residues" evidence="2">
    <location>
        <begin position="126"/>
        <end position="142"/>
    </location>
</feature>
<dbReference type="Gene3D" id="3.30.420.10">
    <property type="entry name" value="Ribonuclease H-like superfamily/Ribonuclease H"/>
    <property type="match status" value="2"/>
</dbReference>
<name>A0A2N9IQD2_FAGSY</name>
<feature type="compositionally biased region" description="Polar residues" evidence="2">
    <location>
        <begin position="15"/>
        <end position="43"/>
    </location>
</feature>
<evidence type="ECO:0000256" key="2">
    <source>
        <dbReference type="SAM" id="MobiDB-lite"/>
    </source>
</evidence>
<evidence type="ECO:0000313" key="4">
    <source>
        <dbReference type="EMBL" id="SPD27727.1"/>
    </source>
</evidence>
<dbReference type="GO" id="GO:0015074">
    <property type="term" value="P:DNA integration"/>
    <property type="evidence" value="ECO:0007669"/>
    <property type="project" value="InterPro"/>
</dbReference>
<dbReference type="Pfam" id="PF17921">
    <property type="entry name" value="Integrase_H2C2"/>
    <property type="match status" value="1"/>
</dbReference>